<evidence type="ECO:0000313" key="2">
    <source>
        <dbReference type="Proteomes" id="UP001580928"/>
    </source>
</evidence>
<dbReference type="Proteomes" id="UP001580928">
    <property type="component" value="Unassembled WGS sequence"/>
</dbReference>
<dbReference type="InterPro" id="IPR043129">
    <property type="entry name" value="ATPase_NBD"/>
</dbReference>
<protein>
    <submittedName>
        <fullName evidence="1">N-acetylglucosamine kinase</fullName>
    </submittedName>
</protein>
<name>A0ABV5CEM7_9SPHI</name>
<dbReference type="SUPFAM" id="SSF53067">
    <property type="entry name" value="Actin-like ATPase domain"/>
    <property type="match status" value="2"/>
</dbReference>
<proteinExistence type="predicted"/>
<dbReference type="Gene3D" id="3.30.420.40">
    <property type="match status" value="2"/>
</dbReference>
<evidence type="ECO:0000313" key="1">
    <source>
        <dbReference type="EMBL" id="MFB5946002.1"/>
    </source>
</evidence>
<keyword evidence="1" id="KW-0808">Transferase</keyword>
<keyword evidence="1" id="KW-0418">Kinase</keyword>
<reference evidence="1 2" key="1">
    <citation type="submission" date="2024-04" db="EMBL/GenBank/DDBJ databases">
        <title>Albibacterium profundi sp. nov., isolated from sediment of the Challenger Deep of Mariana Trench.</title>
        <authorList>
            <person name="Wang Y."/>
        </authorList>
    </citation>
    <scope>NUCLEOTIDE SEQUENCE [LARGE SCALE GENOMIC DNA]</scope>
    <source>
        <strain evidence="1 2">RHL897</strain>
    </source>
</reference>
<organism evidence="1 2">
    <name type="scientific">Albibacterium profundi</name>
    <dbReference type="NCBI Taxonomy" id="3134906"/>
    <lineage>
        <taxon>Bacteria</taxon>
        <taxon>Pseudomonadati</taxon>
        <taxon>Bacteroidota</taxon>
        <taxon>Sphingobacteriia</taxon>
        <taxon>Sphingobacteriales</taxon>
        <taxon>Sphingobacteriaceae</taxon>
        <taxon>Albibacterium</taxon>
    </lineage>
</organism>
<gene>
    <name evidence="1" type="ORF">WKR92_09165</name>
</gene>
<dbReference type="CDD" id="cd24079">
    <property type="entry name" value="ASKHA_NBD_PG1100-like"/>
    <property type="match status" value="1"/>
</dbReference>
<keyword evidence="2" id="KW-1185">Reference proteome</keyword>
<dbReference type="EMBL" id="JBBVGT010000002">
    <property type="protein sequence ID" value="MFB5946002.1"/>
    <property type="molecule type" value="Genomic_DNA"/>
</dbReference>
<dbReference type="Gene3D" id="1.10.720.160">
    <property type="match status" value="1"/>
</dbReference>
<dbReference type="RefSeq" id="WP_375557531.1">
    <property type="nucleotide sequence ID" value="NZ_JBBVGT010000002.1"/>
</dbReference>
<comment type="caution">
    <text evidence="1">The sequence shown here is derived from an EMBL/GenBank/DDBJ whole genome shotgun (WGS) entry which is preliminary data.</text>
</comment>
<sequence length="291" mass="32888">MILVVDSGSFKSDWMFAPNGSEPLRYRTQGINPFFTQEKEIVKIIQSFKEIVPYINDITEIYFFGSGCTSPDRREIVSNAVSHIFKNAFVSVDTDLIGSAYATCGARPGFISTMGTGSNISFFDGENVLPSKFGTGFILGDLGSGAWFGKKLVTDYLYGRMPSEINLAFGATYDVNKENIMKHVYQEPNPNAFLASFAPFLAEHTDHSYVSELLDNGFEEFVKTNVFSYADYQEHECHFVGSIAYFYNKQLRNVCKKHNIRIGKIIQQPIEDLYAFILEKEAQRSDYINDI</sequence>
<accession>A0ABV5CEM7</accession>
<dbReference type="GO" id="GO:0016301">
    <property type="term" value="F:kinase activity"/>
    <property type="evidence" value="ECO:0007669"/>
    <property type="project" value="UniProtKB-KW"/>
</dbReference>